<evidence type="ECO:0000256" key="4">
    <source>
        <dbReference type="ARBA" id="ARBA00023128"/>
    </source>
</evidence>
<comment type="caution">
    <text evidence="11">The sequence shown here is derived from an EMBL/GenBank/DDBJ whole genome shotgun (WGS) entry which is preliminary data.</text>
</comment>
<evidence type="ECO:0000256" key="8">
    <source>
        <dbReference type="ARBA" id="ARBA00043031"/>
    </source>
</evidence>
<organism evidence="11 12">
    <name type="scientific">Megalurothrips usitatus</name>
    <name type="common">bean blossom thrips</name>
    <dbReference type="NCBI Taxonomy" id="439358"/>
    <lineage>
        <taxon>Eukaryota</taxon>
        <taxon>Metazoa</taxon>
        <taxon>Ecdysozoa</taxon>
        <taxon>Arthropoda</taxon>
        <taxon>Hexapoda</taxon>
        <taxon>Insecta</taxon>
        <taxon>Pterygota</taxon>
        <taxon>Neoptera</taxon>
        <taxon>Paraneoptera</taxon>
        <taxon>Thysanoptera</taxon>
        <taxon>Terebrantia</taxon>
        <taxon>Thripoidea</taxon>
        <taxon>Thripidae</taxon>
        <taxon>Megalurothrips</taxon>
    </lineage>
</organism>
<dbReference type="SUPFAM" id="SSF54427">
    <property type="entry name" value="NTF2-like"/>
    <property type="match status" value="1"/>
</dbReference>
<dbReference type="InterPro" id="IPR051975">
    <property type="entry name" value="mtLSU_mL45"/>
</dbReference>
<evidence type="ECO:0000259" key="10">
    <source>
        <dbReference type="SMART" id="SM00978"/>
    </source>
</evidence>
<dbReference type="PANTHER" id="PTHR28554:SF1">
    <property type="entry name" value="LARGE RIBOSOMAL SUBUNIT PROTEIN ML45"/>
    <property type="match status" value="1"/>
</dbReference>
<keyword evidence="12" id="KW-1185">Reference proteome</keyword>
<accession>A0AAV7XIQ9</accession>
<dbReference type="InterPro" id="IPR007379">
    <property type="entry name" value="Tim44-like_dom"/>
</dbReference>
<dbReference type="PANTHER" id="PTHR28554">
    <property type="entry name" value="39S RIBOSOMAL PROTEIN L45, MITOCHONDRIAL"/>
    <property type="match status" value="1"/>
</dbReference>
<dbReference type="GO" id="GO:1990904">
    <property type="term" value="C:ribonucleoprotein complex"/>
    <property type="evidence" value="ECO:0007669"/>
    <property type="project" value="UniProtKB-KW"/>
</dbReference>
<dbReference type="SMART" id="SM00978">
    <property type="entry name" value="Tim44"/>
    <property type="match status" value="1"/>
</dbReference>
<evidence type="ECO:0000256" key="2">
    <source>
        <dbReference type="ARBA" id="ARBA00022946"/>
    </source>
</evidence>
<evidence type="ECO:0000313" key="12">
    <source>
        <dbReference type="Proteomes" id="UP001075354"/>
    </source>
</evidence>
<evidence type="ECO:0000313" key="11">
    <source>
        <dbReference type="EMBL" id="KAJ1525973.1"/>
    </source>
</evidence>
<name>A0AAV7XIQ9_9NEOP</name>
<comment type="similarity">
    <text evidence="6">Belongs to the mitochondrion-specific ribosomal protein mL45 family.</text>
</comment>
<evidence type="ECO:0000256" key="3">
    <source>
        <dbReference type="ARBA" id="ARBA00022980"/>
    </source>
</evidence>
<evidence type="ECO:0000256" key="6">
    <source>
        <dbReference type="ARBA" id="ARBA00038073"/>
    </source>
</evidence>
<feature type="region of interest" description="Disordered" evidence="9">
    <location>
        <begin position="284"/>
        <end position="304"/>
    </location>
</feature>
<keyword evidence="5" id="KW-0687">Ribonucleoprotein</keyword>
<comment type="subcellular location">
    <subcellularLocation>
        <location evidence="1">Mitochondrion</location>
    </subcellularLocation>
</comment>
<sequence>MGLSKTPMLGLLGTTSLQHEQVRTLKSNRHQRPEFKNLRRLKMQTSIPVKYMKDFGKAMQDGVMQNLPNLAKMWKERDFYVSCSSSIIEAFQAPENQNKAITEELRNKWNNIGSYGKDKLAVRKIRGFESEFNLKVFQEEAKELYIKAHECLAKNDQEKLTDYVTEHARVAMLLNSSQRTIRWKYLQSLEEPKVVHVRAFQLDENANVFAQITVRFFSQQCLAVYDRFGRLIYGSEILAKDVLEYAVFEKHLSNEYGVWRLHAKIIPENSSGMAEKTFVLPKAEAEETSSDASKTEAVLTTEAK</sequence>
<dbReference type="Pfam" id="PF04280">
    <property type="entry name" value="Tim44"/>
    <property type="match status" value="1"/>
</dbReference>
<evidence type="ECO:0000256" key="7">
    <source>
        <dbReference type="ARBA" id="ARBA00039448"/>
    </source>
</evidence>
<proteinExistence type="inferred from homology"/>
<dbReference type="Proteomes" id="UP001075354">
    <property type="component" value="Chromosome 7"/>
</dbReference>
<dbReference type="GO" id="GO:0005840">
    <property type="term" value="C:ribosome"/>
    <property type="evidence" value="ECO:0007669"/>
    <property type="project" value="UniProtKB-KW"/>
</dbReference>
<reference evidence="11" key="1">
    <citation type="submission" date="2022-12" db="EMBL/GenBank/DDBJ databases">
        <title>Chromosome-level genome assembly of the bean flower thrips Megalurothrips usitatus.</title>
        <authorList>
            <person name="Ma L."/>
            <person name="Liu Q."/>
            <person name="Li H."/>
            <person name="Cai W."/>
        </authorList>
    </citation>
    <scope>NUCLEOTIDE SEQUENCE</scope>
    <source>
        <strain evidence="11">Cailab_2022a</strain>
    </source>
</reference>
<dbReference type="GO" id="GO:0005739">
    <property type="term" value="C:mitochondrion"/>
    <property type="evidence" value="ECO:0007669"/>
    <property type="project" value="UniProtKB-SubCell"/>
</dbReference>
<evidence type="ECO:0000256" key="9">
    <source>
        <dbReference type="SAM" id="MobiDB-lite"/>
    </source>
</evidence>
<keyword evidence="4" id="KW-0496">Mitochondrion</keyword>
<keyword evidence="3" id="KW-0689">Ribosomal protein</keyword>
<gene>
    <name evidence="11" type="ORF">ONE63_009156</name>
</gene>
<keyword evidence="2" id="KW-0809">Transit peptide</keyword>
<feature type="domain" description="Tim44-like" evidence="10">
    <location>
        <begin position="120"/>
        <end position="266"/>
    </location>
</feature>
<dbReference type="EMBL" id="JAPTSV010000007">
    <property type="protein sequence ID" value="KAJ1525973.1"/>
    <property type="molecule type" value="Genomic_DNA"/>
</dbReference>
<evidence type="ECO:0000256" key="1">
    <source>
        <dbReference type="ARBA" id="ARBA00004173"/>
    </source>
</evidence>
<evidence type="ECO:0000256" key="5">
    <source>
        <dbReference type="ARBA" id="ARBA00023274"/>
    </source>
</evidence>
<dbReference type="Gene3D" id="3.10.450.240">
    <property type="match status" value="1"/>
</dbReference>
<protein>
    <recommendedName>
        <fullName evidence="7">Large ribosomal subunit protein mL45</fullName>
    </recommendedName>
    <alternativeName>
        <fullName evidence="8">39S ribosomal protein L45, mitochondrial</fullName>
    </alternativeName>
</protein>
<dbReference type="InterPro" id="IPR032710">
    <property type="entry name" value="NTF2-like_dom_sf"/>
</dbReference>
<dbReference type="AlphaFoldDB" id="A0AAV7XIQ9"/>